<name>A0AAN8M935_9TELE</name>
<dbReference type="Proteomes" id="UP001356427">
    <property type="component" value="Unassembled WGS sequence"/>
</dbReference>
<evidence type="ECO:0000259" key="3">
    <source>
        <dbReference type="PROSITE" id="PS50013"/>
    </source>
</evidence>
<dbReference type="InterPro" id="IPR023780">
    <property type="entry name" value="Chromo_domain"/>
</dbReference>
<protein>
    <recommendedName>
        <fullName evidence="3">Chromo domain-containing protein</fullName>
    </recommendedName>
</protein>
<accession>A0AAN8M935</accession>
<sequence>MPFKREKAYRALCLLCLGRQMDTNFMMTFRAQWWADWVATQHDLSTDTLQDCATTTSPYSLRLDYISRRGPLCFPLLPWKKFNIQYVQMQEGYFSWIIQALRGRCFLVLWPMPSPGVRPQPLDIDGSPANAVKDLLDSRFRGGRLHYLVDWERYGPEEKSWVPAGDILDPNLIRDFHRRRPDQPAPRPRGRPPGWRCPAAGAARSGWGTVTSPPVAPLRRSDSPVY</sequence>
<dbReference type="GO" id="GO:0005634">
    <property type="term" value="C:nucleus"/>
    <property type="evidence" value="ECO:0007669"/>
    <property type="project" value="UniProtKB-SubCell"/>
</dbReference>
<proteinExistence type="predicted"/>
<gene>
    <name evidence="4" type="ORF">J4Q44_G00140950</name>
</gene>
<evidence type="ECO:0000313" key="5">
    <source>
        <dbReference type="Proteomes" id="UP001356427"/>
    </source>
</evidence>
<dbReference type="EMBL" id="JAGTTL010000012">
    <property type="protein sequence ID" value="KAK6314566.1"/>
    <property type="molecule type" value="Genomic_DNA"/>
</dbReference>
<comment type="caution">
    <text evidence="4">The sequence shown here is derived from an EMBL/GenBank/DDBJ whole genome shotgun (WGS) entry which is preliminary data.</text>
</comment>
<evidence type="ECO:0000313" key="4">
    <source>
        <dbReference type="EMBL" id="KAK6314566.1"/>
    </source>
</evidence>
<comment type="subcellular location">
    <subcellularLocation>
        <location evidence="1">Nucleus</location>
    </subcellularLocation>
</comment>
<evidence type="ECO:0000256" key="2">
    <source>
        <dbReference type="SAM" id="MobiDB-lite"/>
    </source>
</evidence>
<organism evidence="4 5">
    <name type="scientific">Coregonus suidteri</name>
    <dbReference type="NCBI Taxonomy" id="861788"/>
    <lineage>
        <taxon>Eukaryota</taxon>
        <taxon>Metazoa</taxon>
        <taxon>Chordata</taxon>
        <taxon>Craniata</taxon>
        <taxon>Vertebrata</taxon>
        <taxon>Euteleostomi</taxon>
        <taxon>Actinopterygii</taxon>
        <taxon>Neopterygii</taxon>
        <taxon>Teleostei</taxon>
        <taxon>Protacanthopterygii</taxon>
        <taxon>Salmoniformes</taxon>
        <taxon>Salmonidae</taxon>
        <taxon>Coregoninae</taxon>
        <taxon>Coregonus</taxon>
    </lineage>
</organism>
<dbReference type="PROSITE" id="PS50013">
    <property type="entry name" value="CHROMO_2"/>
    <property type="match status" value="1"/>
</dbReference>
<dbReference type="AlphaFoldDB" id="A0AAN8M935"/>
<evidence type="ECO:0000256" key="1">
    <source>
        <dbReference type="ARBA" id="ARBA00004123"/>
    </source>
</evidence>
<feature type="compositionally biased region" description="Low complexity" evidence="2">
    <location>
        <begin position="192"/>
        <end position="204"/>
    </location>
</feature>
<feature type="region of interest" description="Disordered" evidence="2">
    <location>
        <begin position="177"/>
        <end position="226"/>
    </location>
</feature>
<dbReference type="Pfam" id="PF00385">
    <property type="entry name" value="Chromo"/>
    <property type="match status" value="1"/>
</dbReference>
<feature type="domain" description="Chromo" evidence="3">
    <location>
        <begin position="130"/>
        <end position="188"/>
    </location>
</feature>
<dbReference type="Gene3D" id="2.40.50.40">
    <property type="match status" value="1"/>
</dbReference>
<dbReference type="SUPFAM" id="SSF54160">
    <property type="entry name" value="Chromo domain-like"/>
    <property type="match status" value="1"/>
</dbReference>
<dbReference type="SMART" id="SM00298">
    <property type="entry name" value="CHROMO"/>
    <property type="match status" value="1"/>
</dbReference>
<dbReference type="InterPro" id="IPR016197">
    <property type="entry name" value="Chromo-like_dom_sf"/>
</dbReference>
<reference evidence="4 5" key="1">
    <citation type="submission" date="2021-04" db="EMBL/GenBank/DDBJ databases">
        <authorList>
            <person name="De Guttry C."/>
            <person name="Zahm M."/>
            <person name="Klopp C."/>
            <person name="Cabau C."/>
            <person name="Louis A."/>
            <person name="Berthelot C."/>
            <person name="Parey E."/>
            <person name="Roest Crollius H."/>
            <person name="Montfort J."/>
            <person name="Robinson-Rechavi M."/>
            <person name="Bucao C."/>
            <person name="Bouchez O."/>
            <person name="Gislard M."/>
            <person name="Lluch J."/>
            <person name="Milhes M."/>
            <person name="Lampietro C."/>
            <person name="Lopez Roques C."/>
            <person name="Donnadieu C."/>
            <person name="Braasch I."/>
            <person name="Desvignes T."/>
            <person name="Postlethwait J."/>
            <person name="Bobe J."/>
            <person name="Wedekind C."/>
            <person name="Guiguen Y."/>
        </authorList>
    </citation>
    <scope>NUCLEOTIDE SEQUENCE [LARGE SCALE GENOMIC DNA]</scope>
    <source>
        <strain evidence="4">Cs_M1</strain>
        <tissue evidence="4">Blood</tissue>
    </source>
</reference>
<dbReference type="InterPro" id="IPR000953">
    <property type="entry name" value="Chromo/chromo_shadow_dom"/>
</dbReference>
<keyword evidence="5" id="KW-1185">Reference proteome</keyword>